<keyword evidence="1" id="KW-1133">Transmembrane helix</keyword>
<feature type="transmembrane region" description="Helical" evidence="1">
    <location>
        <begin position="40"/>
        <end position="60"/>
    </location>
</feature>
<evidence type="ECO:0000313" key="3">
    <source>
        <dbReference type="Proteomes" id="UP001234354"/>
    </source>
</evidence>
<name>A0AAW8GHX0_9GAMM</name>
<dbReference type="EMBL" id="JAUTBB010000001">
    <property type="protein sequence ID" value="MDQ1120571.1"/>
    <property type="molecule type" value="Genomic_DNA"/>
</dbReference>
<organism evidence="2 3">
    <name type="scientific">Pseudoxanthomonas winnipegensis</name>
    <dbReference type="NCBI Taxonomy" id="2480810"/>
    <lineage>
        <taxon>Bacteria</taxon>
        <taxon>Pseudomonadati</taxon>
        <taxon>Pseudomonadota</taxon>
        <taxon>Gammaproteobacteria</taxon>
        <taxon>Lysobacterales</taxon>
        <taxon>Lysobacteraceae</taxon>
        <taxon>Pseudoxanthomonas</taxon>
    </lineage>
</organism>
<proteinExistence type="predicted"/>
<accession>A0AAW8GHX0</accession>
<evidence type="ECO:0000313" key="2">
    <source>
        <dbReference type="EMBL" id="MDQ1120571.1"/>
    </source>
</evidence>
<gene>
    <name evidence="2" type="ORF">QE383_002879</name>
</gene>
<dbReference type="AlphaFoldDB" id="A0AAW8GHX0"/>
<protein>
    <submittedName>
        <fullName evidence="2">Uncharacterized protein</fullName>
    </submittedName>
</protein>
<evidence type="ECO:0000256" key="1">
    <source>
        <dbReference type="SAM" id="Phobius"/>
    </source>
</evidence>
<dbReference type="RefSeq" id="WP_306994052.1">
    <property type="nucleotide sequence ID" value="NZ_JAUTBB010000001.1"/>
</dbReference>
<keyword evidence="1" id="KW-0472">Membrane</keyword>
<keyword evidence="1" id="KW-0812">Transmembrane</keyword>
<reference evidence="2" key="1">
    <citation type="submission" date="2023-07" db="EMBL/GenBank/DDBJ databases">
        <title>Functional and genomic diversity of the sorghum phyllosphere microbiome.</title>
        <authorList>
            <person name="Shade A."/>
        </authorList>
    </citation>
    <scope>NUCLEOTIDE SEQUENCE</scope>
    <source>
        <strain evidence="2">SORGH_AS_0908</strain>
    </source>
</reference>
<sequence length="164" mass="18489">MRLSLLSPRRRRQVRWAVLLLVMLLFATHPEVRLMLPVLDAIGLDVVLMLLTAQLLSAYADAMPMLRGLRYAVVAPALQWLANGSRRWPVCRNVRAWTSRTLRRARLGRQLWISLHVLGWALVRRTPAPSRRPTGTPMTEPSCVCHLPPAQTAATVAATFFHPS</sequence>
<dbReference type="Proteomes" id="UP001234354">
    <property type="component" value="Unassembled WGS sequence"/>
</dbReference>
<comment type="caution">
    <text evidence="2">The sequence shown here is derived from an EMBL/GenBank/DDBJ whole genome shotgun (WGS) entry which is preliminary data.</text>
</comment>